<accession>A0A9P6N8G3</accession>
<name>A0A9P6N8G3_9BASI</name>
<protein>
    <submittedName>
        <fullName evidence="1">Uncharacterized protein</fullName>
    </submittedName>
</protein>
<dbReference type="Proteomes" id="UP000886653">
    <property type="component" value="Unassembled WGS sequence"/>
</dbReference>
<evidence type="ECO:0000313" key="1">
    <source>
        <dbReference type="EMBL" id="KAG0139682.1"/>
    </source>
</evidence>
<dbReference type="AlphaFoldDB" id="A0A9P6N8G3"/>
<dbReference type="EMBL" id="MU167540">
    <property type="protein sequence ID" value="KAG0139682.1"/>
    <property type="molecule type" value="Genomic_DNA"/>
</dbReference>
<keyword evidence="2" id="KW-1185">Reference proteome</keyword>
<comment type="caution">
    <text evidence="1">The sequence shown here is derived from an EMBL/GenBank/DDBJ whole genome shotgun (WGS) entry which is preliminary data.</text>
</comment>
<reference evidence="1" key="1">
    <citation type="submission" date="2013-11" db="EMBL/GenBank/DDBJ databases">
        <title>Genome sequence of the fusiform rust pathogen reveals effectors for host alternation and coevolution with pine.</title>
        <authorList>
            <consortium name="DOE Joint Genome Institute"/>
            <person name="Smith K."/>
            <person name="Pendleton A."/>
            <person name="Kubisiak T."/>
            <person name="Anderson C."/>
            <person name="Salamov A."/>
            <person name="Aerts A."/>
            <person name="Riley R."/>
            <person name="Clum A."/>
            <person name="Lindquist E."/>
            <person name="Ence D."/>
            <person name="Campbell M."/>
            <person name="Kronenberg Z."/>
            <person name="Feau N."/>
            <person name="Dhillon B."/>
            <person name="Hamelin R."/>
            <person name="Burleigh J."/>
            <person name="Smith J."/>
            <person name="Yandell M."/>
            <person name="Nelson C."/>
            <person name="Grigoriev I."/>
            <person name="Davis J."/>
        </authorList>
    </citation>
    <scope>NUCLEOTIDE SEQUENCE</scope>
    <source>
        <strain evidence="1">G11</strain>
    </source>
</reference>
<evidence type="ECO:0000313" key="2">
    <source>
        <dbReference type="Proteomes" id="UP000886653"/>
    </source>
</evidence>
<proteinExistence type="predicted"/>
<organism evidence="1 2">
    <name type="scientific">Cronartium quercuum f. sp. fusiforme G11</name>
    <dbReference type="NCBI Taxonomy" id="708437"/>
    <lineage>
        <taxon>Eukaryota</taxon>
        <taxon>Fungi</taxon>
        <taxon>Dikarya</taxon>
        <taxon>Basidiomycota</taxon>
        <taxon>Pucciniomycotina</taxon>
        <taxon>Pucciniomycetes</taxon>
        <taxon>Pucciniales</taxon>
        <taxon>Coleosporiaceae</taxon>
        <taxon>Cronartium</taxon>
    </lineage>
</organism>
<gene>
    <name evidence="1" type="ORF">CROQUDRAFT_101193</name>
</gene>
<sequence length="116" mass="13043">MVFHQTAGQHDDAELIASWHSQLQVIQAMHGLNLISSIPGKSLQFPGPPFPLTPLHVRLNTNFELAGPVLVLVEDTNVALAALGDEEDREETDEHEDEEHEDLFLDLTYLDKFCLR</sequence>